<gene>
    <name evidence="2" type="ORF">AYI69_g6872</name>
</gene>
<proteinExistence type="predicted"/>
<evidence type="ECO:0000313" key="3">
    <source>
        <dbReference type="Proteomes" id="UP000187429"/>
    </source>
</evidence>
<keyword evidence="3" id="KW-1185">Reference proteome</keyword>
<evidence type="ECO:0000313" key="2">
    <source>
        <dbReference type="EMBL" id="OMJ18800.1"/>
    </source>
</evidence>
<organism evidence="2 3">
    <name type="scientific">Smittium culicis</name>
    <dbReference type="NCBI Taxonomy" id="133412"/>
    <lineage>
        <taxon>Eukaryota</taxon>
        <taxon>Fungi</taxon>
        <taxon>Fungi incertae sedis</taxon>
        <taxon>Zoopagomycota</taxon>
        <taxon>Kickxellomycotina</taxon>
        <taxon>Harpellomycetes</taxon>
        <taxon>Harpellales</taxon>
        <taxon>Legeriomycetaceae</taxon>
        <taxon>Smittium</taxon>
    </lineage>
</organism>
<protein>
    <submittedName>
        <fullName evidence="2">Uncharacterized protein</fullName>
    </submittedName>
</protein>
<comment type="caution">
    <text evidence="2">The sequence shown here is derived from an EMBL/GenBank/DDBJ whole genome shotgun (WGS) entry which is preliminary data.</text>
</comment>
<accession>A0A1R1XVZ0</accession>
<dbReference type="Proteomes" id="UP000187429">
    <property type="component" value="Unassembled WGS sequence"/>
</dbReference>
<feature type="region of interest" description="Disordered" evidence="1">
    <location>
        <begin position="35"/>
        <end position="84"/>
    </location>
</feature>
<reference evidence="3" key="1">
    <citation type="submission" date="2017-01" db="EMBL/GenBank/DDBJ databases">
        <authorList>
            <person name="Wang Y."/>
            <person name="White M."/>
            <person name="Kvist S."/>
            <person name="Moncalvo J.-M."/>
        </authorList>
    </citation>
    <scope>NUCLEOTIDE SEQUENCE [LARGE SCALE GENOMIC DNA]</scope>
    <source>
        <strain evidence="3">ID-206-W2</strain>
    </source>
</reference>
<sequence length="84" mass="9356">MRALLFDIAATATQEPKTGPFNRGPFRDVHFGIFQTNGKQDDSQHRREGAPGPIQENRNQFKNWGGEPRLNEEAAPQPLLTGSP</sequence>
<dbReference type="EMBL" id="LSSM01003178">
    <property type="protein sequence ID" value="OMJ18800.1"/>
    <property type="molecule type" value="Genomic_DNA"/>
</dbReference>
<dbReference type="AlphaFoldDB" id="A0A1R1XVZ0"/>
<evidence type="ECO:0000256" key="1">
    <source>
        <dbReference type="SAM" id="MobiDB-lite"/>
    </source>
</evidence>
<feature type="compositionally biased region" description="Basic and acidic residues" evidence="1">
    <location>
        <begin position="39"/>
        <end position="49"/>
    </location>
</feature>
<name>A0A1R1XVZ0_9FUNG</name>